<dbReference type="InterPro" id="IPR049369">
    <property type="entry name" value="BF1531-like_N"/>
</dbReference>
<evidence type="ECO:0000259" key="1">
    <source>
        <dbReference type="Pfam" id="PF21211"/>
    </source>
</evidence>
<dbReference type="NCBIfam" id="TIGR01686">
    <property type="entry name" value="FkbH"/>
    <property type="match status" value="1"/>
</dbReference>
<organism evidence="2 3">
    <name type="scientific">Kineococcus aurantiacus</name>
    <dbReference type="NCBI Taxonomy" id="37633"/>
    <lineage>
        <taxon>Bacteria</taxon>
        <taxon>Bacillati</taxon>
        <taxon>Actinomycetota</taxon>
        <taxon>Actinomycetes</taxon>
        <taxon>Kineosporiales</taxon>
        <taxon>Kineosporiaceae</taxon>
        <taxon>Kineococcus</taxon>
    </lineage>
</organism>
<dbReference type="SUPFAM" id="SSF56784">
    <property type="entry name" value="HAD-like"/>
    <property type="match status" value="1"/>
</dbReference>
<gene>
    <name evidence="2" type="ORF">BJ968_003509</name>
</gene>
<dbReference type="EMBL" id="JACCBB010000001">
    <property type="protein sequence ID" value="NYD23969.1"/>
    <property type="molecule type" value="Genomic_DNA"/>
</dbReference>
<keyword evidence="3" id="KW-1185">Reference proteome</keyword>
<dbReference type="Pfam" id="PF21211">
    <property type="entry name" value="FkbH_N"/>
    <property type="match status" value="1"/>
</dbReference>
<dbReference type="Proteomes" id="UP000521922">
    <property type="component" value="Unassembled WGS sequence"/>
</dbReference>
<evidence type="ECO:0000313" key="3">
    <source>
        <dbReference type="Proteomes" id="UP000521922"/>
    </source>
</evidence>
<dbReference type="AlphaFoldDB" id="A0A7Y9DNV4"/>
<sequence>MTRDAIRDALAAVGTTPVPAARACLDLARAFADAGEPRRAAQWAFAATDAAVTGAGSDFATWLGANRVWRSVRADLPPAPRRAKVAVLGSYTTTQLTQLLPLACARAGVEVEVHECGYGQFRTELLDPTSALHAFDPDVVVLAVDAAAVDLPATSEDPEAAVEAELANWTRLWDLATARFGARVVQHGVVLPADVALGHLAVRTPGSRYAVLQRFARRLGEEAGARAAQGIGVVDCERLAATVGKRNWTDPRYVHAAKQSVALGAVPLLAQHTAAVIGAQLGRSRKCLVLDLDGTLWGGVLGEVGPHGIEVGHGARGEAFSAFQRYVLDLKAKGVVLAVSSKNDEAHVREAFERNPDVLVRLDDIAVLKANWDDKPTAVREIAATLGIGEDALVFVDDNPAEREAVRDLVPGVDVVALPAEPSGYVAALAAYPFFETDALTAEDTARTAQYRARARAVQAREQAGTLEEYLASLDMHAEVSALGPENLARVVQLLGKTNQFNLTTRRHSHADVEAVAADPAWTTFVVRVRDRFADHGIVAVLLARREGDVLDVDSWLMSCRVIGRTLEDEVFAVLVGAAEASGARTVRGTYVPTAKNAQVAGLYERLGCRLVGRDEDGTTHWELALPATVATPGLVAVERVVDLHGPAVPTARDQQGETVRSAR</sequence>
<dbReference type="InterPro" id="IPR010037">
    <property type="entry name" value="FkbH_domain"/>
</dbReference>
<accession>A0A7Y9DNV4</accession>
<comment type="caution">
    <text evidence="2">The sequence shown here is derived from an EMBL/GenBank/DDBJ whole genome shotgun (WGS) entry which is preliminary data.</text>
</comment>
<evidence type="ECO:0000313" key="2">
    <source>
        <dbReference type="EMBL" id="NYD23969.1"/>
    </source>
</evidence>
<name>A0A7Y9DNV4_9ACTN</name>
<reference evidence="2 3" key="1">
    <citation type="submission" date="2020-07" db="EMBL/GenBank/DDBJ databases">
        <title>Sequencing the genomes of 1000 actinobacteria strains.</title>
        <authorList>
            <person name="Klenk H.-P."/>
        </authorList>
    </citation>
    <scope>NUCLEOTIDE SEQUENCE [LARGE SCALE GENOMIC DNA]</scope>
    <source>
        <strain evidence="2 3">DSM 7487</strain>
    </source>
</reference>
<dbReference type="Gene3D" id="3.40.50.1110">
    <property type="entry name" value="SGNH hydrolase"/>
    <property type="match status" value="1"/>
</dbReference>
<dbReference type="InterPro" id="IPR010033">
    <property type="entry name" value="HAD_SF_ppase_IIIC"/>
</dbReference>
<dbReference type="InterPro" id="IPR036412">
    <property type="entry name" value="HAD-like_sf"/>
</dbReference>
<dbReference type="NCBIfam" id="TIGR01681">
    <property type="entry name" value="HAD-SF-IIIC"/>
    <property type="match status" value="1"/>
</dbReference>
<dbReference type="InterPro" id="IPR036514">
    <property type="entry name" value="SGNH_hydro_sf"/>
</dbReference>
<dbReference type="InterPro" id="IPR023214">
    <property type="entry name" value="HAD_sf"/>
</dbReference>
<protein>
    <submittedName>
        <fullName evidence="2">FkbH-like protein</fullName>
    </submittedName>
</protein>
<dbReference type="Gene3D" id="3.40.50.1000">
    <property type="entry name" value="HAD superfamily/HAD-like"/>
    <property type="match status" value="1"/>
</dbReference>
<feature type="domain" description="BF1531-like N-terminal" evidence="1">
    <location>
        <begin position="84"/>
        <end position="277"/>
    </location>
</feature>
<proteinExistence type="predicted"/>
<dbReference type="RefSeq" id="WP_179754075.1">
    <property type="nucleotide sequence ID" value="NZ_BAAAGN010000003.1"/>
</dbReference>